<reference evidence="1" key="1">
    <citation type="submission" date="2020-05" db="EMBL/GenBank/DDBJ databases">
        <title>Large-scale comparative analyses of tick genomes elucidate their genetic diversity and vector capacities.</title>
        <authorList>
            <person name="Jia N."/>
            <person name="Wang J."/>
            <person name="Shi W."/>
            <person name="Du L."/>
            <person name="Sun Y."/>
            <person name="Zhan W."/>
            <person name="Jiang J."/>
            <person name="Wang Q."/>
            <person name="Zhang B."/>
            <person name="Ji P."/>
            <person name="Sakyi L.B."/>
            <person name="Cui X."/>
            <person name="Yuan T."/>
            <person name="Jiang B."/>
            <person name="Yang W."/>
            <person name="Lam T.T.-Y."/>
            <person name="Chang Q."/>
            <person name="Ding S."/>
            <person name="Wang X."/>
            <person name="Zhu J."/>
            <person name="Ruan X."/>
            <person name="Zhao L."/>
            <person name="Wei J."/>
            <person name="Que T."/>
            <person name="Du C."/>
            <person name="Cheng J."/>
            <person name="Dai P."/>
            <person name="Han X."/>
            <person name="Huang E."/>
            <person name="Gao Y."/>
            <person name="Liu J."/>
            <person name="Shao H."/>
            <person name="Ye R."/>
            <person name="Li L."/>
            <person name="Wei W."/>
            <person name="Wang X."/>
            <person name="Wang C."/>
            <person name="Yang T."/>
            <person name="Huo Q."/>
            <person name="Li W."/>
            <person name="Guo W."/>
            <person name="Chen H."/>
            <person name="Zhou L."/>
            <person name="Ni X."/>
            <person name="Tian J."/>
            <person name="Zhou Y."/>
            <person name="Sheng Y."/>
            <person name="Liu T."/>
            <person name="Pan Y."/>
            <person name="Xia L."/>
            <person name="Li J."/>
            <person name="Zhao F."/>
            <person name="Cao W."/>
        </authorList>
    </citation>
    <scope>NUCLEOTIDE SEQUENCE</scope>
    <source>
        <strain evidence="1">Hyas-2018</strain>
    </source>
</reference>
<accession>A0ACB7TJX0</accession>
<organism evidence="1 2">
    <name type="scientific">Hyalomma asiaticum</name>
    <name type="common">Tick</name>
    <dbReference type="NCBI Taxonomy" id="266040"/>
    <lineage>
        <taxon>Eukaryota</taxon>
        <taxon>Metazoa</taxon>
        <taxon>Ecdysozoa</taxon>
        <taxon>Arthropoda</taxon>
        <taxon>Chelicerata</taxon>
        <taxon>Arachnida</taxon>
        <taxon>Acari</taxon>
        <taxon>Parasitiformes</taxon>
        <taxon>Ixodida</taxon>
        <taxon>Ixodoidea</taxon>
        <taxon>Ixodidae</taxon>
        <taxon>Hyalomminae</taxon>
        <taxon>Hyalomma</taxon>
    </lineage>
</organism>
<sequence length="370" mass="39448">MAMAGPFGEIPLECTYWIPIETAIPAPGPVYLPPPEFIGVFLPPPVPILEAPDPLVPYAVDAAASAARLQKLLQLPPCYPWTPGPTLPTDDVAYGRGYGYTSPPLPLWIKPAFVYGAAPNMYVPQPTLEPVIPGTPMAPFGTPSWEPAPQVRRRAPQYWNEGGATPPPPSGQNTRESPGPQSAPDETAETPVGDSDSREFSPDLLAEPDDDIADRLLQKREAAIKAEKADNVASTAGLTDEAAGKAEAGTSQTSNDAPLGGSGARPKITRVYSAATLKSLNVGGRGQGSLTFCVGGPCPSESRIEYCWPDEVPVKEKEETVAPTYFRPARSCVPAKPNVPPRAKSSLQDGRKLDAPRERGPRRRNSVTAW</sequence>
<evidence type="ECO:0000313" key="2">
    <source>
        <dbReference type="Proteomes" id="UP000821845"/>
    </source>
</evidence>
<gene>
    <name evidence="1" type="ORF">HPB50_013586</name>
</gene>
<evidence type="ECO:0000313" key="1">
    <source>
        <dbReference type="EMBL" id="KAH6946439.1"/>
    </source>
</evidence>
<comment type="caution">
    <text evidence="1">The sequence shown here is derived from an EMBL/GenBank/DDBJ whole genome shotgun (WGS) entry which is preliminary data.</text>
</comment>
<proteinExistence type="predicted"/>
<keyword evidence="2" id="KW-1185">Reference proteome</keyword>
<dbReference type="Proteomes" id="UP000821845">
    <property type="component" value="Chromosome 1"/>
</dbReference>
<protein>
    <submittedName>
        <fullName evidence="1">Uncharacterized protein</fullName>
    </submittedName>
</protein>
<dbReference type="EMBL" id="CM023481">
    <property type="protein sequence ID" value="KAH6946439.1"/>
    <property type="molecule type" value="Genomic_DNA"/>
</dbReference>
<name>A0ACB7TJX0_HYAAI</name>